<dbReference type="PANTHER" id="PTHR13748">
    <property type="entry name" value="COBW-RELATED"/>
    <property type="match status" value="1"/>
</dbReference>
<dbReference type="InterPro" id="IPR003495">
    <property type="entry name" value="CobW/HypB/UreG_nucleotide-bd"/>
</dbReference>
<dbReference type="GO" id="GO:0016787">
    <property type="term" value="F:hydrolase activity"/>
    <property type="evidence" value="ECO:0007669"/>
    <property type="project" value="UniProtKB-KW"/>
</dbReference>
<dbReference type="InterPro" id="IPR011629">
    <property type="entry name" value="CobW-like_C"/>
</dbReference>
<sequence>MKQKIPVYILTGFLGSGKTTVLLNMLEHARKSGLKPGLLLNEAGSVNVERYLFQEENMIELLDGCICCSIKDDLVKACQFYLREETQIDILFIEGTGVSNPKDIVAAFHNRGLSHYFEINSIINVIDASKYLEYKSVFSSSKEIRELLKDQLEISTLVLLNKIDLLNGRKKEKVINHIRAQLNSNDQIVETTYGRANGEILLKNRYIEERQTKEVQGNHHHHANGQHLHSFQTIKLELWSYVEKEVLEKWLISLPDYIYRGKGIIQTKEKRLLQFQFSSRNVVFKEIDQFYHVTPCVILIGQDMNKQLIQNSFQENVYSR</sequence>
<evidence type="ECO:0000313" key="8">
    <source>
        <dbReference type="EMBL" id="KHD85977.1"/>
    </source>
</evidence>
<reference evidence="9" key="2">
    <citation type="submission" date="2020-02" db="EMBL/GenBank/DDBJ databases">
        <authorList>
            <person name="Feng H."/>
        </authorList>
    </citation>
    <scope>NUCLEOTIDE SEQUENCE [LARGE SCALE GENOMIC DNA]</scope>
    <source>
        <strain evidence="9">Gsoil 114</strain>
    </source>
</reference>
<dbReference type="InterPro" id="IPR036627">
    <property type="entry name" value="CobW-likC_sf"/>
</dbReference>
<dbReference type="SUPFAM" id="SSF90002">
    <property type="entry name" value="Hypothetical protein YjiA, C-terminal domain"/>
    <property type="match status" value="1"/>
</dbReference>
<evidence type="ECO:0000259" key="6">
    <source>
        <dbReference type="Pfam" id="PF02492"/>
    </source>
</evidence>
<evidence type="ECO:0000259" key="7">
    <source>
        <dbReference type="Pfam" id="PF07683"/>
    </source>
</evidence>
<dbReference type="GO" id="GO:0000166">
    <property type="term" value="F:nucleotide binding"/>
    <property type="evidence" value="ECO:0007669"/>
    <property type="project" value="UniProtKB-KW"/>
</dbReference>
<dbReference type="GO" id="GO:0005737">
    <property type="term" value="C:cytoplasm"/>
    <property type="evidence" value="ECO:0007669"/>
    <property type="project" value="TreeGrafter"/>
</dbReference>
<dbReference type="SUPFAM" id="SSF52540">
    <property type="entry name" value="P-loop containing nucleoside triphosphate hydrolases"/>
    <property type="match status" value="1"/>
</dbReference>
<evidence type="ECO:0000256" key="3">
    <source>
        <dbReference type="ARBA" id="ARBA00023186"/>
    </source>
</evidence>
<dbReference type="PANTHER" id="PTHR13748:SF62">
    <property type="entry name" value="COBW DOMAIN-CONTAINING PROTEIN"/>
    <property type="match status" value="1"/>
</dbReference>
<dbReference type="Pfam" id="PF02492">
    <property type="entry name" value="cobW"/>
    <property type="match status" value="1"/>
</dbReference>
<dbReference type="EMBL" id="JRUN01000012">
    <property type="protein sequence ID" value="KHD85977.1"/>
    <property type="molecule type" value="Genomic_DNA"/>
</dbReference>
<reference evidence="8 10" key="1">
    <citation type="submission" date="2014-10" db="EMBL/GenBank/DDBJ databases">
        <title>Draft genome of phytase producing Bacillus ginsengihumi strain M2.11.</title>
        <authorList>
            <person name="Toymentseva A."/>
            <person name="Boulygina E.A."/>
            <person name="Kazakov S.V."/>
            <person name="Kayumov I."/>
            <person name="Suleimanova A.D."/>
            <person name="Mardanova A.M."/>
            <person name="Maria S.N."/>
            <person name="Sergey M.Y."/>
            <person name="Sharipova M.R."/>
        </authorList>
    </citation>
    <scope>NUCLEOTIDE SEQUENCE [LARGE SCALE GENOMIC DNA]</scope>
    <source>
        <strain evidence="8 10">M2.11</strain>
    </source>
</reference>
<dbReference type="Proteomes" id="UP000030588">
    <property type="component" value="Unassembled WGS sequence"/>
</dbReference>
<reference evidence="9 11" key="3">
    <citation type="submission" date="2020-03" db="EMBL/GenBank/DDBJ databases">
        <title>Bacillus aquiflavi sp. nov., isolated from yellow water of strong flavor Chinese baijiu in Yibin region of China.</title>
        <authorList>
            <person name="Xie J."/>
        </authorList>
    </citation>
    <scope>NUCLEOTIDE SEQUENCE [LARGE SCALE GENOMIC DNA]</scope>
    <source>
        <strain evidence="9 11">Gsoil 114</strain>
    </source>
</reference>
<evidence type="ECO:0000313" key="10">
    <source>
        <dbReference type="Proteomes" id="UP000030588"/>
    </source>
</evidence>
<keyword evidence="2" id="KW-0378">Hydrolase</keyword>
<dbReference type="AlphaFoldDB" id="A0A0A6Y110"/>
<dbReference type="Proteomes" id="UP000476934">
    <property type="component" value="Unassembled WGS sequence"/>
</dbReference>
<dbReference type="CDD" id="cd03112">
    <property type="entry name" value="CobW-like"/>
    <property type="match status" value="1"/>
</dbReference>
<organism evidence="8 10">
    <name type="scientific">Heyndrickxia ginsengihumi</name>
    <dbReference type="NCBI Taxonomy" id="363870"/>
    <lineage>
        <taxon>Bacteria</taxon>
        <taxon>Bacillati</taxon>
        <taxon>Bacillota</taxon>
        <taxon>Bacilli</taxon>
        <taxon>Bacillales</taxon>
        <taxon>Bacillaceae</taxon>
        <taxon>Heyndrickxia</taxon>
    </lineage>
</organism>
<evidence type="ECO:0000313" key="11">
    <source>
        <dbReference type="Proteomes" id="UP000476934"/>
    </source>
</evidence>
<evidence type="ECO:0000313" key="9">
    <source>
        <dbReference type="EMBL" id="NEY20066.1"/>
    </source>
</evidence>
<dbReference type="RefSeq" id="WP_035353816.1">
    <property type="nucleotide sequence ID" value="NZ_JAAIWK010000012.1"/>
</dbReference>
<dbReference type="InterPro" id="IPR027417">
    <property type="entry name" value="P-loop_NTPase"/>
</dbReference>
<dbReference type="Pfam" id="PF07683">
    <property type="entry name" value="CobW_C"/>
    <property type="match status" value="1"/>
</dbReference>
<protein>
    <submittedName>
        <fullName evidence="9">Cobalamin biosynthesis protein CobW</fullName>
    </submittedName>
</protein>
<evidence type="ECO:0000256" key="4">
    <source>
        <dbReference type="ARBA" id="ARBA00034320"/>
    </source>
</evidence>
<keyword evidence="3" id="KW-0143">Chaperone</keyword>
<feature type="domain" description="CobW C-terminal" evidence="7">
    <location>
        <begin position="235"/>
        <end position="315"/>
    </location>
</feature>
<keyword evidence="1" id="KW-0547">Nucleotide-binding</keyword>
<dbReference type="Gene3D" id="3.40.50.300">
    <property type="entry name" value="P-loop containing nucleotide triphosphate hydrolases"/>
    <property type="match status" value="1"/>
</dbReference>
<name>A0A0A6Y110_9BACI</name>
<evidence type="ECO:0000256" key="1">
    <source>
        <dbReference type="ARBA" id="ARBA00022741"/>
    </source>
</evidence>
<dbReference type="InterPro" id="IPR051316">
    <property type="entry name" value="Zinc-reg_GTPase_activator"/>
</dbReference>
<comment type="catalytic activity">
    <reaction evidence="5">
        <text>GTP + H2O = GDP + phosphate + H(+)</text>
        <dbReference type="Rhea" id="RHEA:19669"/>
        <dbReference type="ChEBI" id="CHEBI:15377"/>
        <dbReference type="ChEBI" id="CHEBI:15378"/>
        <dbReference type="ChEBI" id="CHEBI:37565"/>
        <dbReference type="ChEBI" id="CHEBI:43474"/>
        <dbReference type="ChEBI" id="CHEBI:58189"/>
    </reaction>
    <physiologicalReaction direction="left-to-right" evidence="5">
        <dbReference type="Rhea" id="RHEA:19670"/>
    </physiologicalReaction>
</comment>
<evidence type="ECO:0000256" key="2">
    <source>
        <dbReference type="ARBA" id="ARBA00022801"/>
    </source>
</evidence>
<comment type="caution">
    <text evidence="8">The sequence shown here is derived from an EMBL/GenBank/DDBJ whole genome shotgun (WGS) entry which is preliminary data.</text>
</comment>
<dbReference type="Gene3D" id="3.30.1220.10">
    <property type="entry name" value="CobW-like, C-terminal domain"/>
    <property type="match status" value="1"/>
</dbReference>
<proteinExistence type="inferred from homology"/>
<feature type="domain" description="CobW/HypB/UreG nucleotide-binding" evidence="6">
    <location>
        <begin position="6"/>
        <end position="189"/>
    </location>
</feature>
<dbReference type="OrthoDB" id="9808822at2"/>
<keyword evidence="11" id="KW-1185">Reference proteome</keyword>
<comment type="similarity">
    <text evidence="4">Belongs to the SIMIBI class G3E GTPase family. ZNG1 subfamily.</text>
</comment>
<dbReference type="EMBL" id="JAAIWK010000012">
    <property type="protein sequence ID" value="NEY20066.1"/>
    <property type="molecule type" value="Genomic_DNA"/>
</dbReference>
<evidence type="ECO:0000256" key="5">
    <source>
        <dbReference type="ARBA" id="ARBA00049117"/>
    </source>
</evidence>
<dbReference type="STRING" id="363870.NG54_05645"/>
<gene>
    <name evidence="9" type="ORF">G4D61_08810</name>
    <name evidence="8" type="ORF">NG54_05645</name>
</gene>
<accession>A0A0A6Y110</accession>